<dbReference type="InterPro" id="IPR002838">
    <property type="entry name" value="AIM24"/>
</dbReference>
<keyword evidence="2" id="KW-1185">Reference proteome</keyword>
<proteinExistence type="predicted"/>
<dbReference type="InterPro" id="IPR036983">
    <property type="entry name" value="AIM24_sf"/>
</dbReference>
<dbReference type="Gene3D" id="3.60.160.10">
    <property type="entry name" value="Mitochondrial biogenesis AIM24"/>
    <property type="match status" value="1"/>
</dbReference>
<comment type="caution">
    <text evidence="1">The sequence shown here is derived from an EMBL/GenBank/DDBJ whole genome shotgun (WGS) entry which is preliminary data.</text>
</comment>
<evidence type="ECO:0000313" key="1">
    <source>
        <dbReference type="EMBL" id="PWJ93241.1"/>
    </source>
</evidence>
<dbReference type="NCBIfam" id="TIGR00266">
    <property type="entry name" value="TIGR00266 family protein"/>
    <property type="match status" value="1"/>
</dbReference>
<organism evidence="1 2">
    <name type="scientific">Oceanotoga teriensis</name>
    <dbReference type="NCBI Taxonomy" id="515440"/>
    <lineage>
        <taxon>Bacteria</taxon>
        <taxon>Thermotogati</taxon>
        <taxon>Thermotogota</taxon>
        <taxon>Thermotogae</taxon>
        <taxon>Petrotogales</taxon>
        <taxon>Petrotogaceae</taxon>
        <taxon>Oceanotoga</taxon>
    </lineage>
</organism>
<accession>A0AA45HIS6</accession>
<dbReference type="Pfam" id="PF01987">
    <property type="entry name" value="AIM24"/>
    <property type="match status" value="1"/>
</dbReference>
<dbReference type="AlphaFoldDB" id="A0AA45HIS6"/>
<evidence type="ECO:0000313" key="2">
    <source>
        <dbReference type="Proteomes" id="UP000245921"/>
    </source>
</evidence>
<sequence>MADIIDYKIVGDDMQLVEIELDPGEGVRAEAGAMMYMENDIMMQTNTGGGLFRGLKRMFTGESFFITNFVQNGSGKGHVAFGAPYPGKIVPLNLTDFNGTFICQKDSFLCAANGIEIEIELTKKIGTGLFGGEGFILQRLQGHGMAFIHAGGALVEKQLNAGEILKVDTGCIVGFSNSIHYDIEFIGGFKNALFGGEGMFLAKLSGPGTVYLQSLPFSRLADRIVAASGYSNRGEQRNSGTVAGDIIGGFFGGDREY</sequence>
<dbReference type="RefSeq" id="WP_109604769.1">
    <property type="nucleotide sequence ID" value="NZ_JAMHJO010000011.1"/>
</dbReference>
<dbReference type="SUPFAM" id="SSF51219">
    <property type="entry name" value="TRAP-like"/>
    <property type="match status" value="1"/>
</dbReference>
<dbReference type="PANTHER" id="PTHR43657">
    <property type="entry name" value="TRYPTOPHAN RNA-BINDING ATTENUATOR PROTEIN-LIKE PROTEIN"/>
    <property type="match status" value="1"/>
</dbReference>
<dbReference type="InterPro" id="IPR016031">
    <property type="entry name" value="Trp_RNA-bd_attenuator-like_dom"/>
</dbReference>
<dbReference type="PANTHER" id="PTHR43657:SF1">
    <property type="entry name" value="ALTERED INHERITANCE OF MITOCHONDRIA PROTEIN 24, MITOCHONDRIAL"/>
    <property type="match status" value="1"/>
</dbReference>
<reference evidence="1 2" key="1">
    <citation type="submission" date="2018-05" db="EMBL/GenBank/DDBJ databases">
        <title>Genomic Encyclopedia of Type Strains, Phase IV (KMG-IV): sequencing the most valuable type-strain genomes for metagenomic binning, comparative biology and taxonomic classification.</title>
        <authorList>
            <person name="Goeker M."/>
        </authorList>
    </citation>
    <scope>NUCLEOTIDE SEQUENCE [LARGE SCALE GENOMIC DNA]</scope>
    <source>
        <strain evidence="1 2">DSM 24906</strain>
    </source>
</reference>
<dbReference type="EMBL" id="QGGI01000008">
    <property type="protein sequence ID" value="PWJ93241.1"/>
    <property type="molecule type" value="Genomic_DNA"/>
</dbReference>
<protein>
    <submittedName>
        <fullName evidence="1">Uncharacterized protein (TIGR00266 family)</fullName>
    </submittedName>
</protein>
<dbReference type="Proteomes" id="UP000245921">
    <property type="component" value="Unassembled WGS sequence"/>
</dbReference>
<name>A0AA45HIS6_9BACT</name>
<gene>
    <name evidence="1" type="ORF">C7380_10870</name>
</gene>